<comment type="subcellular location">
    <subcellularLocation>
        <location evidence="2 6">Cytoplasm</location>
    </subcellularLocation>
</comment>
<sequence>MIITNIQTQKQKNRFNLFVDQKFVMGISEDTLIAHQLYKGKNITDKELTQLVVSEELAQAKNSALNYLSFQMRSCFEIKQYLQKKGFSEQVATEAVQKLQAINLLNDLQLANNYLKTMQQTSDKGPLVIKKKLQQRKISPELIAQAFATYDFQLDKQRLSKLVMKYFQHYHRDSFKQRLNKVKQRLLTKGFSGNAIDEILNTIPATDEQTEQAILTQQLDKLSKRYSQLPLSKRRQKCLQAMIRKGFAFADVQQALNELKE</sequence>
<dbReference type="Proteomes" id="UP000051576">
    <property type="component" value="Unassembled WGS sequence"/>
</dbReference>
<evidence type="ECO:0000256" key="6">
    <source>
        <dbReference type="HAMAP-Rule" id="MF_01114"/>
    </source>
</evidence>
<comment type="similarity">
    <text evidence="3 6">Belongs to the RecX family.</text>
</comment>
<accession>A0A0R2CMD1</accession>
<feature type="domain" description="RecX third three-helical" evidence="8">
    <location>
        <begin position="157"/>
        <end position="200"/>
    </location>
</feature>
<dbReference type="STRING" id="1133569.FD21_GL001119"/>
<evidence type="ECO:0000256" key="1">
    <source>
        <dbReference type="ARBA" id="ARBA00003529"/>
    </source>
</evidence>
<dbReference type="Gene3D" id="1.10.10.10">
    <property type="entry name" value="Winged helix-like DNA-binding domain superfamily/Winged helix DNA-binding domain"/>
    <property type="match status" value="4"/>
</dbReference>
<dbReference type="GO" id="GO:0006282">
    <property type="term" value="P:regulation of DNA repair"/>
    <property type="evidence" value="ECO:0007669"/>
    <property type="project" value="UniProtKB-UniRule"/>
</dbReference>
<feature type="domain" description="RecX third three-helical" evidence="8">
    <location>
        <begin position="211"/>
        <end position="256"/>
    </location>
</feature>
<dbReference type="PANTHER" id="PTHR33602:SF1">
    <property type="entry name" value="REGULATORY PROTEIN RECX FAMILY PROTEIN"/>
    <property type="match status" value="1"/>
</dbReference>
<dbReference type="InterPro" id="IPR053926">
    <property type="entry name" value="RecX_HTH_1st"/>
</dbReference>
<dbReference type="GO" id="GO:0005737">
    <property type="term" value="C:cytoplasm"/>
    <property type="evidence" value="ECO:0007669"/>
    <property type="project" value="UniProtKB-SubCell"/>
</dbReference>
<dbReference type="Pfam" id="PF21981">
    <property type="entry name" value="RecX_HTH3"/>
    <property type="match status" value="2"/>
</dbReference>
<comment type="caution">
    <text evidence="10">The sequence shown here is derived from an EMBL/GenBank/DDBJ whole genome shotgun (WGS) entry which is preliminary data.</text>
</comment>
<dbReference type="Pfam" id="PF21982">
    <property type="entry name" value="RecX_HTH1"/>
    <property type="match status" value="1"/>
</dbReference>
<dbReference type="InterPro" id="IPR036388">
    <property type="entry name" value="WH-like_DNA-bd_sf"/>
</dbReference>
<dbReference type="RefSeq" id="WP_010580446.1">
    <property type="nucleotide sequence ID" value="NZ_AHYZ01000080.1"/>
</dbReference>
<dbReference type="Pfam" id="PF02631">
    <property type="entry name" value="RecX_HTH2"/>
    <property type="match status" value="1"/>
</dbReference>
<dbReference type="PATRIC" id="fig|1133569.4.peg.1248"/>
<dbReference type="InterPro" id="IPR053924">
    <property type="entry name" value="RecX_HTH_2nd"/>
</dbReference>
<protein>
    <recommendedName>
        <fullName evidence="4 6">Regulatory protein RecX</fullName>
    </recommendedName>
</protein>
<evidence type="ECO:0000259" key="8">
    <source>
        <dbReference type="Pfam" id="PF21981"/>
    </source>
</evidence>
<reference evidence="10 11" key="1">
    <citation type="journal article" date="2015" name="Genome Announc.">
        <title>Expanding the biotechnology potential of lactobacilli through comparative genomics of 213 strains and associated genera.</title>
        <authorList>
            <person name="Sun Z."/>
            <person name="Harris H.M."/>
            <person name="McCann A."/>
            <person name="Guo C."/>
            <person name="Argimon S."/>
            <person name="Zhang W."/>
            <person name="Yang X."/>
            <person name="Jeffery I.B."/>
            <person name="Cooney J.C."/>
            <person name="Kagawa T.F."/>
            <person name="Liu W."/>
            <person name="Song Y."/>
            <person name="Salvetti E."/>
            <person name="Wrobel A."/>
            <person name="Rasinkangas P."/>
            <person name="Parkhill J."/>
            <person name="Rea M.C."/>
            <person name="O'Sullivan O."/>
            <person name="Ritari J."/>
            <person name="Douillard F.P."/>
            <person name="Paul Ross R."/>
            <person name="Yang R."/>
            <person name="Briner A.E."/>
            <person name="Felis G.E."/>
            <person name="de Vos W.M."/>
            <person name="Barrangou R."/>
            <person name="Klaenhammer T.R."/>
            <person name="Caufield P.W."/>
            <person name="Cui Y."/>
            <person name="Zhang H."/>
            <person name="O'Toole P.W."/>
        </authorList>
    </citation>
    <scope>NUCLEOTIDE SEQUENCE [LARGE SCALE GENOMIC DNA]</scope>
    <source>
        <strain evidence="10 11">DSM 20605</strain>
    </source>
</reference>
<evidence type="ECO:0000259" key="7">
    <source>
        <dbReference type="Pfam" id="PF02631"/>
    </source>
</evidence>
<evidence type="ECO:0000256" key="5">
    <source>
        <dbReference type="ARBA" id="ARBA00022490"/>
    </source>
</evidence>
<evidence type="ECO:0000259" key="9">
    <source>
        <dbReference type="Pfam" id="PF21982"/>
    </source>
</evidence>
<evidence type="ECO:0000313" key="10">
    <source>
        <dbReference type="EMBL" id="KRM89611.1"/>
    </source>
</evidence>
<proteinExistence type="inferred from homology"/>
<dbReference type="OrthoDB" id="5421057at2"/>
<evidence type="ECO:0000256" key="4">
    <source>
        <dbReference type="ARBA" id="ARBA00018111"/>
    </source>
</evidence>
<dbReference type="InterPro" id="IPR053925">
    <property type="entry name" value="RecX_HTH_3rd"/>
</dbReference>
<name>A0A0R2CMD1_9LACO</name>
<evidence type="ECO:0000256" key="2">
    <source>
        <dbReference type="ARBA" id="ARBA00004496"/>
    </source>
</evidence>
<evidence type="ECO:0000313" key="11">
    <source>
        <dbReference type="Proteomes" id="UP000051576"/>
    </source>
</evidence>
<gene>
    <name evidence="6" type="primary">recX</name>
    <name evidence="10" type="ORF">FD21_GL001119</name>
</gene>
<comment type="function">
    <text evidence="1 6">Modulates RecA activity.</text>
</comment>
<keyword evidence="11" id="KW-1185">Reference proteome</keyword>
<dbReference type="eggNOG" id="COG2137">
    <property type="taxonomic scope" value="Bacteria"/>
</dbReference>
<dbReference type="EMBL" id="AYYX01000003">
    <property type="protein sequence ID" value="KRM89611.1"/>
    <property type="molecule type" value="Genomic_DNA"/>
</dbReference>
<dbReference type="PANTHER" id="PTHR33602">
    <property type="entry name" value="REGULATORY PROTEIN RECX FAMILY PROTEIN"/>
    <property type="match status" value="1"/>
</dbReference>
<dbReference type="HAMAP" id="MF_01114">
    <property type="entry name" value="RecX"/>
    <property type="match status" value="1"/>
</dbReference>
<keyword evidence="5 6" id="KW-0963">Cytoplasm</keyword>
<evidence type="ECO:0000256" key="3">
    <source>
        <dbReference type="ARBA" id="ARBA00009695"/>
    </source>
</evidence>
<dbReference type="InterPro" id="IPR003783">
    <property type="entry name" value="Regulatory_RecX"/>
</dbReference>
<organism evidence="10 11">
    <name type="scientific">Liquorilactobacillus vini DSM 20605</name>
    <dbReference type="NCBI Taxonomy" id="1133569"/>
    <lineage>
        <taxon>Bacteria</taxon>
        <taxon>Bacillati</taxon>
        <taxon>Bacillota</taxon>
        <taxon>Bacilli</taxon>
        <taxon>Lactobacillales</taxon>
        <taxon>Lactobacillaceae</taxon>
        <taxon>Liquorilactobacillus</taxon>
    </lineage>
</organism>
<feature type="domain" description="RecX second three-helical" evidence="7">
    <location>
        <begin position="106"/>
        <end position="146"/>
    </location>
</feature>
<dbReference type="AlphaFoldDB" id="A0A0R2CMD1"/>
<feature type="domain" description="RecX first three-helical" evidence="9">
    <location>
        <begin position="60"/>
        <end position="99"/>
    </location>
</feature>